<sequence length="132" mass="15232">MKKTSLTTILVRPFFLLVLCGFLLNGLVVKNVTLSAGQEKPEVIEMEQIPSPFPHLDKFYPPQTQAPVLLIEMLKLAMFYHSVGYDAVQNDWENARRGFENFKKQIIKLSGMIPKWKQYFKMDVVEELGRAI</sequence>
<dbReference type="EMBL" id="LAZR01033725">
    <property type="protein sequence ID" value="KKL47276.1"/>
    <property type="molecule type" value="Genomic_DNA"/>
</dbReference>
<dbReference type="AlphaFoldDB" id="A0A0F9D0P0"/>
<evidence type="ECO:0000313" key="1">
    <source>
        <dbReference type="EMBL" id="KKL47276.1"/>
    </source>
</evidence>
<protein>
    <submittedName>
        <fullName evidence="1">Uncharacterized protein</fullName>
    </submittedName>
</protein>
<name>A0A0F9D0P0_9ZZZZ</name>
<reference evidence="1" key="1">
    <citation type="journal article" date="2015" name="Nature">
        <title>Complex archaea that bridge the gap between prokaryotes and eukaryotes.</title>
        <authorList>
            <person name="Spang A."/>
            <person name="Saw J.H."/>
            <person name="Jorgensen S.L."/>
            <person name="Zaremba-Niedzwiedzka K."/>
            <person name="Martijn J."/>
            <person name="Lind A.E."/>
            <person name="van Eijk R."/>
            <person name="Schleper C."/>
            <person name="Guy L."/>
            <person name="Ettema T.J."/>
        </authorList>
    </citation>
    <scope>NUCLEOTIDE SEQUENCE</scope>
</reference>
<organism evidence="1">
    <name type="scientific">marine sediment metagenome</name>
    <dbReference type="NCBI Taxonomy" id="412755"/>
    <lineage>
        <taxon>unclassified sequences</taxon>
        <taxon>metagenomes</taxon>
        <taxon>ecological metagenomes</taxon>
    </lineage>
</organism>
<proteinExistence type="predicted"/>
<gene>
    <name evidence="1" type="ORF">LCGC14_2337180</name>
</gene>
<comment type="caution">
    <text evidence="1">The sequence shown here is derived from an EMBL/GenBank/DDBJ whole genome shotgun (WGS) entry which is preliminary data.</text>
</comment>
<feature type="non-terminal residue" evidence="1">
    <location>
        <position position="132"/>
    </location>
</feature>
<accession>A0A0F9D0P0</accession>